<evidence type="ECO:0000259" key="2">
    <source>
        <dbReference type="Pfam" id="PF00188"/>
    </source>
</evidence>
<dbReference type="SUPFAM" id="SSF55797">
    <property type="entry name" value="PR-1-like"/>
    <property type="match status" value="1"/>
</dbReference>
<evidence type="ECO:0000313" key="4">
    <source>
        <dbReference type="Proteomes" id="UP000295832"/>
    </source>
</evidence>
<sequence length="234" mass="26132">MNLKGIISFFLIFSLILPTVIIFTADTVYAFEGLSFNNSILDILKGILAIFFLGKMVDKGNENQEVVTDSSPPEDNNEGGFVKVVEAQGWTEIDISDINVTGLTRDEKNMLDLINRERLKHNLDPLKVDMRLVQIARAKSKDMVVNGYFSHYPEEGIFAKGPFSVMRDLGIDYYLAGENLGAGPQVDIVHQNLMDSPAHRRNILHPDYTHIGIGIINGGDYGKMFSQEFANLGY</sequence>
<dbReference type="InterPro" id="IPR014044">
    <property type="entry name" value="CAP_dom"/>
</dbReference>
<comment type="caution">
    <text evidence="3">The sequence shown here is derived from an EMBL/GenBank/DDBJ whole genome shotgun (WGS) entry which is preliminary data.</text>
</comment>
<dbReference type="CDD" id="cd05379">
    <property type="entry name" value="CAP_bacterial"/>
    <property type="match status" value="1"/>
</dbReference>
<dbReference type="PANTHER" id="PTHR31157">
    <property type="entry name" value="SCP DOMAIN-CONTAINING PROTEIN"/>
    <property type="match status" value="1"/>
</dbReference>
<keyword evidence="4" id="KW-1185">Reference proteome</keyword>
<keyword evidence="1" id="KW-1133">Transmembrane helix</keyword>
<organism evidence="3 4">
    <name type="scientific">Orenia marismortui</name>
    <dbReference type="NCBI Taxonomy" id="46469"/>
    <lineage>
        <taxon>Bacteria</taxon>
        <taxon>Bacillati</taxon>
        <taxon>Bacillota</taxon>
        <taxon>Clostridia</taxon>
        <taxon>Halanaerobiales</taxon>
        <taxon>Halobacteroidaceae</taxon>
        <taxon>Orenia</taxon>
    </lineage>
</organism>
<dbReference type="Proteomes" id="UP000295832">
    <property type="component" value="Unassembled WGS sequence"/>
</dbReference>
<dbReference type="AlphaFoldDB" id="A0A4R8H784"/>
<proteinExistence type="predicted"/>
<dbReference type="InterPro" id="IPR035940">
    <property type="entry name" value="CAP_sf"/>
</dbReference>
<feature type="transmembrane region" description="Helical" evidence="1">
    <location>
        <begin position="7"/>
        <end position="30"/>
    </location>
</feature>
<gene>
    <name evidence="3" type="ORF">C7959_11434</name>
</gene>
<feature type="domain" description="SCP" evidence="2">
    <location>
        <begin position="111"/>
        <end position="229"/>
    </location>
</feature>
<dbReference type="Gene3D" id="3.40.33.10">
    <property type="entry name" value="CAP"/>
    <property type="match status" value="1"/>
</dbReference>
<keyword evidence="1" id="KW-0812">Transmembrane</keyword>
<dbReference type="EMBL" id="SOEG01000014">
    <property type="protein sequence ID" value="TDX51286.1"/>
    <property type="molecule type" value="Genomic_DNA"/>
</dbReference>
<accession>A0A4R8H784</accession>
<dbReference type="PANTHER" id="PTHR31157:SF1">
    <property type="entry name" value="SCP DOMAIN-CONTAINING PROTEIN"/>
    <property type="match status" value="1"/>
</dbReference>
<dbReference type="RefSeq" id="WP_208324399.1">
    <property type="nucleotide sequence ID" value="NZ_SOEG01000014.1"/>
</dbReference>
<keyword evidence="1" id="KW-0472">Membrane</keyword>
<evidence type="ECO:0000313" key="3">
    <source>
        <dbReference type="EMBL" id="TDX51286.1"/>
    </source>
</evidence>
<name>A0A4R8H784_9FIRM</name>
<protein>
    <recommendedName>
        <fullName evidence="2">SCP domain-containing protein</fullName>
    </recommendedName>
</protein>
<dbReference type="Pfam" id="PF00188">
    <property type="entry name" value="CAP"/>
    <property type="match status" value="1"/>
</dbReference>
<reference evidence="3 4" key="1">
    <citation type="submission" date="2019-03" db="EMBL/GenBank/DDBJ databases">
        <title>Subsurface microbial communities from deep shales in Ohio and West Virginia, USA.</title>
        <authorList>
            <person name="Wrighton K."/>
        </authorList>
    </citation>
    <scope>NUCLEOTIDE SEQUENCE [LARGE SCALE GENOMIC DNA]</scope>
    <source>
        <strain evidence="3 4">MSL 6dP</strain>
    </source>
</reference>
<dbReference type="STRING" id="926561.GCA_000379025_01105"/>
<evidence type="ECO:0000256" key="1">
    <source>
        <dbReference type="SAM" id="Phobius"/>
    </source>
</evidence>